<dbReference type="Proteomes" id="UP001477278">
    <property type="component" value="Unassembled WGS sequence"/>
</dbReference>
<feature type="chain" id="PRO_5046081783" description="Valyl-tRNA synthetase modifier" evidence="1">
    <location>
        <begin position="22"/>
        <end position="128"/>
    </location>
</feature>
<reference evidence="2 3" key="1">
    <citation type="submission" date="2024-05" db="EMBL/GenBank/DDBJ databases">
        <title>Genome sequencing of Marine Estuary Bacteria, Shewanella vesiculosa and S. baltica, and Pseudomonas syringae.</title>
        <authorList>
            <person name="Gurung A."/>
            <person name="Maclea K.S."/>
        </authorList>
    </citation>
    <scope>NUCLEOTIDE SEQUENCE [LARGE SCALE GENOMIC DNA]</scope>
    <source>
        <strain evidence="2 3">1A</strain>
    </source>
</reference>
<dbReference type="EMBL" id="JBDPZN010000003">
    <property type="protein sequence ID" value="MEO3682670.1"/>
    <property type="molecule type" value="Genomic_DNA"/>
</dbReference>
<name>A0ABV0FPA7_9GAMM</name>
<protein>
    <recommendedName>
        <fullName evidence="4">Valyl-tRNA synthetase modifier</fullName>
    </recommendedName>
</protein>
<evidence type="ECO:0008006" key="4">
    <source>
        <dbReference type="Google" id="ProtNLM"/>
    </source>
</evidence>
<comment type="caution">
    <text evidence="2">The sequence shown here is derived from an EMBL/GenBank/DDBJ whole genome shotgun (WGS) entry which is preliminary data.</text>
</comment>
<feature type="signal peptide" evidence="1">
    <location>
        <begin position="1"/>
        <end position="21"/>
    </location>
</feature>
<keyword evidence="3" id="KW-1185">Reference proteome</keyword>
<dbReference type="GeneID" id="90569414"/>
<accession>A0ABV0FPA7</accession>
<evidence type="ECO:0000256" key="1">
    <source>
        <dbReference type="SAM" id="SignalP"/>
    </source>
</evidence>
<organism evidence="2 3">
    <name type="scientific">Shewanella vesiculosa</name>
    <dbReference type="NCBI Taxonomy" id="518738"/>
    <lineage>
        <taxon>Bacteria</taxon>
        <taxon>Pseudomonadati</taxon>
        <taxon>Pseudomonadota</taxon>
        <taxon>Gammaproteobacteria</taxon>
        <taxon>Alteromonadales</taxon>
        <taxon>Shewanellaceae</taxon>
        <taxon>Shewanella</taxon>
    </lineage>
</organism>
<keyword evidence="1" id="KW-0732">Signal</keyword>
<dbReference type="RefSeq" id="WP_124017099.1">
    <property type="nucleotide sequence ID" value="NZ_JAACRJ010000004.1"/>
</dbReference>
<proteinExistence type="predicted"/>
<evidence type="ECO:0000313" key="3">
    <source>
        <dbReference type="Proteomes" id="UP001477278"/>
    </source>
</evidence>
<evidence type="ECO:0000313" key="2">
    <source>
        <dbReference type="EMBL" id="MEO3682670.1"/>
    </source>
</evidence>
<gene>
    <name evidence="2" type="ORF">ABHN84_10275</name>
</gene>
<sequence>MKFNTLTLGILVSSLAIPVSAESFNVCLESSDSPTCQSYLEGVVDGALMFQDELAKKRIDPNDYESRALKYRAGKRYQTANVNYCSSHIIVKSEVVSALTEQVSLNNVSNSDELESVITSLMDCRRSQ</sequence>